<dbReference type="InterPro" id="IPR040336">
    <property type="entry name" value="At1g61900-like"/>
</dbReference>
<keyword evidence="4" id="KW-1185">Reference proteome</keyword>
<dbReference type="PANTHER" id="PTHR33831">
    <property type="entry name" value="GPI-ANCHORED PROTEIN"/>
    <property type="match status" value="1"/>
</dbReference>
<dbReference type="OrthoDB" id="1906601at2759"/>
<proteinExistence type="predicted"/>
<feature type="domain" description="At1g61900-like C-terminal" evidence="2">
    <location>
        <begin position="296"/>
        <end position="369"/>
    </location>
</feature>
<evidence type="ECO:0008006" key="5">
    <source>
        <dbReference type="Google" id="ProtNLM"/>
    </source>
</evidence>
<dbReference type="AlphaFoldDB" id="A0A9N7RJL6"/>
<dbReference type="Pfam" id="PF26584">
    <property type="entry name" value="At1g61900"/>
    <property type="match status" value="1"/>
</dbReference>
<name>A0A9N7RJL6_STRHE</name>
<accession>A0A9N7RJL6</accession>
<dbReference type="InterPro" id="IPR059003">
    <property type="entry name" value="At1g61900_C"/>
</dbReference>
<sequence length="469" mass="50603">MDCGRTTTWLKGSWFHCLVQFTIWMYSFENVMPLPIQSDPSHIPSAFMLTSSPGSGTFEPIQISPAVIPRTPLPSADLPPMYPTYPSTYEPILTGRCPVNFSVISSVMEKTASDCTQPFAGVVANVICCPQLSSLLHIFKGFYSTNSDNLVLQNAAADDCFKDIVSILASRGANSSISTICSIRSSNLTGGSCPVKDVATFERTVNTSKLLDACSTIDPLKECCRPICNPVVMEAALNLSGVRSYMDDNKNAVGLSNPFDLVNDCKGVVFSWISRKLPRDSANSAFRILSACKVNKACPLELRQPSEVIAECLNVAAPSPSCCRSLNSYITGIQKQMLITNRQAILCATMLGHMLRKGGVMANIYELCDVDIKDFSLQAYGQEGCLLPSLPADMVYDNSSGFSFHCDLTDNIEAPWPLSSSMTSMSLCAPEMSLPALPTSRNLGNPGCCGGGMRLGPILLIFGFGALLF</sequence>
<evidence type="ECO:0000313" key="3">
    <source>
        <dbReference type="EMBL" id="CAA0833282.1"/>
    </source>
</evidence>
<comment type="caution">
    <text evidence="3">The sequence shown here is derived from an EMBL/GenBank/DDBJ whole genome shotgun (WGS) entry which is preliminary data.</text>
</comment>
<gene>
    <name evidence="3" type="ORF">SHERM_28549</name>
</gene>
<evidence type="ECO:0000259" key="1">
    <source>
        <dbReference type="Pfam" id="PF19160"/>
    </source>
</evidence>
<evidence type="ECO:0000313" key="4">
    <source>
        <dbReference type="Proteomes" id="UP001153555"/>
    </source>
</evidence>
<dbReference type="EMBL" id="CACSLK010027838">
    <property type="protein sequence ID" value="CAA0833282.1"/>
    <property type="molecule type" value="Genomic_DNA"/>
</dbReference>
<evidence type="ECO:0000259" key="2">
    <source>
        <dbReference type="Pfam" id="PF26584"/>
    </source>
</evidence>
<dbReference type="InterPro" id="IPR043891">
    <property type="entry name" value="SPARK"/>
</dbReference>
<dbReference type="GO" id="GO:0005886">
    <property type="term" value="C:plasma membrane"/>
    <property type="evidence" value="ECO:0007669"/>
    <property type="project" value="TreeGrafter"/>
</dbReference>
<protein>
    <recommendedName>
        <fullName evidence="5">SPARK domain-containing protein</fullName>
    </recommendedName>
</protein>
<feature type="domain" description="SPARK" evidence="1">
    <location>
        <begin position="95"/>
        <end position="243"/>
    </location>
</feature>
<organism evidence="3 4">
    <name type="scientific">Striga hermonthica</name>
    <name type="common">Purple witchweed</name>
    <name type="synonym">Buchnera hermonthica</name>
    <dbReference type="NCBI Taxonomy" id="68872"/>
    <lineage>
        <taxon>Eukaryota</taxon>
        <taxon>Viridiplantae</taxon>
        <taxon>Streptophyta</taxon>
        <taxon>Embryophyta</taxon>
        <taxon>Tracheophyta</taxon>
        <taxon>Spermatophyta</taxon>
        <taxon>Magnoliopsida</taxon>
        <taxon>eudicotyledons</taxon>
        <taxon>Gunneridae</taxon>
        <taxon>Pentapetalae</taxon>
        <taxon>asterids</taxon>
        <taxon>lamiids</taxon>
        <taxon>Lamiales</taxon>
        <taxon>Orobanchaceae</taxon>
        <taxon>Buchnereae</taxon>
        <taxon>Striga</taxon>
    </lineage>
</organism>
<dbReference type="PANTHER" id="PTHR33831:SF4">
    <property type="entry name" value="GPI-ANCHORED PROTEIN"/>
    <property type="match status" value="1"/>
</dbReference>
<dbReference type="Pfam" id="PF19160">
    <property type="entry name" value="SPARK"/>
    <property type="match status" value="1"/>
</dbReference>
<reference evidence="3" key="1">
    <citation type="submission" date="2019-12" db="EMBL/GenBank/DDBJ databases">
        <authorList>
            <person name="Scholes J."/>
        </authorList>
    </citation>
    <scope>NUCLEOTIDE SEQUENCE</scope>
</reference>
<dbReference type="Proteomes" id="UP001153555">
    <property type="component" value="Unassembled WGS sequence"/>
</dbReference>